<accession>A0A2T6ZN46</accession>
<dbReference type="Pfam" id="PF01926">
    <property type="entry name" value="MMR_HSR1"/>
    <property type="match status" value="1"/>
</dbReference>
<dbReference type="OrthoDB" id="8954335at2759"/>
<dbReference type="InterPro" id="IPR006073">
    <property type="entry name" value="GTP-bd"/>
</dbReference>
<dbReference type="AlphaFoldDB" id="A0A2T6ZN46"/>
<feature type="coiled-coil region" evidence="1">
    <location>
        <begin position="223"/>
        <end position="308"/>
    </location>
</feature>
<dbReference type="GO" id="GO:0005525">
    <property type="term" value="F:GTP binding"/>
    <property type="evidence" value="ECO:0007669"/>
    <property type="project" value="InterPro"/>
</dbReference>
<dbReference type="Proteomes" id="UP000244722">
    <property type="component" value="Unassembled WGS sequence"/>
</dbReference>
<keyword evidence="1" id="KW-0175">Coiled coil</keyword>
<keyword evidence="4" id="KW-1185">Reference proteome</keyword>
<proteinExistence type="predicted"/>
<comment type="caution">
    <text evidence="3">The sequence shown here is derived from an EMBL/GenBank/DDBJ whole genome shotgun (WGS) entry which is preliminary data.</text>
</comment>
<name>A0A2T6ZN46_TUBBO</name>
<dbReference type="EMBL" id="NESQ01000170">
    <property type="protein sequence ID" value="PUU76907.1"/>
    <property type="molecule type" value="Genomic_DNA"/>
</dbReference>
<protein>
    <submittedName>
        <fullName evidence="3">P-loop containing nucleoside triphosphate hydrolase protein</fullName>
    </submittedName>
</protein>
<reference evidence="3 4" key="1">
    <citation type="submission" date="2017-04" db="EMBL/GenBank/DDBJ databases">
        <title>Draft genome sequence of Tuber borchii Vittad., a whitish edible truffle.</title>
        <authorList>
            <consortium name="DOE Joint Genome Institute"/>
            <person name="Murat C."/>
            <person name="Kuo A."/>
            <person name="Barry K.W."/>
            <person name="Clum A."/>
            <person name="Dockter R.B."/>
            <person name="Fauchery L."/>
            <person name="Iotti M."/>
            <person name="Kohler A."/>
            <person name="Labutti K."/>
            <person name="Lindquist E.A."/>
            <person name="Lipzen A."/>
            <person name="Ohm R.A."/>
            <person name="Wang M."/>
            <person name="Grigoriev I.V."/>
            <person name="Zambonelli A."/>
            <person name="Martin F.M."/>
        </authorList>
    </citation>
    <scope>NUCLEOTIDE SEQUENCE [LARGE SCALE GENOMIC DNA]</scope>
    <source>
        <strain evidence="3 4">Tbo3840</strain>
    </source>
</reference>
<dbReference type="Gene3D" id="3.40.50.300">
    <property type="entry name" value="P-loop containing nucleotide triphosphate hydrolases"/>
    <property type="match status" value="1"/>
</dbReference>
<evidence type="ECO:0000313" key="4">
    <source>
        <dbReference type="Proteomes" id="UP000244722"/>
    </source>
</evidence>
<evidence type="ECO:0000256" key="1">
    <source>
        <dbReference type="SAM" id="Coils"/>
    </source>
</evidence>
<dbReference type="GO" id="GO:0016787">
    <property type="term" value="F:hydrolase activity"/>
    <property type="evidence" value="ECO:0007669"/>
    <property type="project" value="UniProtKB-KW"/>
</dbReference>
<sequence length="411" mass="46351">MPATEETEQEVIIAVMGVTGTGKSYFIREVSGISDVEVSSKLHSCTAEVKPYSFPYAGAKITLVDTPGFNDTVKSDAAVLRDICTWMSSNYRKGKLLSGIIYLHRITDVRMDGSSVKYVKMFQKLCGPDALKNVLLTTTRWSDVTQEQGESREGDLQGGDFWGGLITEGAAVARFMGTRESGLELLDKLMGNEPKPLDIQDQMAEKNMAMAETEVGKFMNGELDSLQKKYSKALKDLKKQHQKAIKQKDDLFEGILAEERAQTRRKLEEAAAQKKLLENLRVNILRELEEAENKREEERQRRDRAVIAVSTKDVSIGAHLTSLFTSYSTIGRLIYDIDDTTEFEKKPFEVEIRDQSNLLSPITVLVKTGQEVFSAGMSRSNYIIYNQGYYQCKPNRYIERGSRGFVIFSKY</sequence>
<dbReference type="SUPFAM" id="SSF52540">
    <property type="entry name" value="P-loop containing nucleoside triphosphate hydrolases"/>
    <property type="match status" value="1"/>
</dbReference>
<evidence type="ECO:0000259" key="2">
    <source>
        <dbReference type="Pfam" id="PF01926"/>
    </source>
</evidence>
<keyword evidence="3" id="KW-0378">Hydrolase</keyword>
<feature type="domain" description="G" evidence="2">
    <location>
        <begin position="13"/>
        <end position="72"/>
    </location>
</feature>
<gene>
    <name evidence="3" type="ORF">B9Z19DRAFT_1129029</name>
</gene>
<evidence type="ECO:0000313" key="3">
    <source>
        <dbReference type="EMBL" id="PUU76907.1"/>
    </source>
</evidence>
<organism evidence="3 4">
    <name type="scientific">Tuber borchii</name>
    <name type="common">White truffle</name>
    <dbReference type="NCBI Taxonomy" id="42251"/>
    <lineage>
        <taxon>Eukaryota</taxon>
        <taxon>Fungi</taxon>
        <taxon>Dikarya</taxon>
        <taxon>Ascomycota</taxon>
        <taxon>Pezizomycotina</taxon>
        <taxon>Pezizomycetes</taxon>
        <taxon>Pezizales</taxon>
        <taxon>Tuberaceae</taxon>
        <taxon>Tuber</taxon>
    </lineage>
</organism>
<dbReference type="InterPro" id="IPR027417">
    <property type="entry name" value="P-loop_NTPase"/>
</dbReference>